<evidence type="ECO:0000313" key="8">
    <source>
        <dbReference type="Proteomes" id="UP000249293"/>
    </source>
</evidence>
<dbReference type="Pfam" id="PF00888">
    <property type="entry name" value="Cullin"/>
    <property type="match status" value="1"/>
</dbReference>
<dbReference type="GeneID" id="40385670"/>
<dbReference type="InterPro" id="IPR016158">
    <property type="entry name" value="Cullin_homology"/>
</dbReference>
<dbReference type="InterPro" id="IPR036317">
    <property type="entry name" value="Cullin_homology_sf"/>
</dbReference>
<dbReference type="InterPro" id="IPR036390">
    <property type="entry name" value="WH_DNA-bd_sf"/>
</dbReference>
<dbReference type="VEuPathDB" id="FungiDB:C5L36_0D05680"/>
<evidence type="ECO:0000256" key="1">
    <source>
        <dbReference type="ARBA" id="ARBA00006019"/>
    </source>
</evidence>
<dbReference type="InterPro" id="IPR016159">
    <property type="entry name" value="Cullin_repeat-like_dom_sf"/>
</dbReference>
<dbReference type="InterPro" id="IPR045093">
    <property type="entry name" value="Cullin"/>
</dbReference>
<accession>A0A2U9R8Y3</accession>
<dbReference type="SUPFAM" id="SSF75632">
    <property type="entry name" value="Cullin homology domain"/>
    <property type="match status" value="1"/>
</dbReference>
<dbReference type="InterPro" id="IPR036388">
    <property type="entry name" value="WH-like_DNA-bd_sf"/>
</dbReference>
<evidence type="ECO:0000256" key="5">
    <source>
        <dbReference type="RuleBase" id="RU003829"/>
    </source>
</evidence>
<proteinExistence type="inferred from homology"/>
<feature type="domain" description="Cullin family profile" evidence="6">
    <location>
        <begin position="426"/>
        <end position="659"/>
    </location>
</feature>
<dbReference type="GO" id="GO:0031625">
    <property type="term" value="F:ubiquitin protein ligase binding"/>
    <property type="evidence" value="ECO:0007669"/>
    <property type="project" value="InterPro"/>
</dbReference>
<protein>
    <recommendedName>
        <fullName evidence="6">Cullin family profile domain-containing protein</fullName>
    </recommendedName>
</protein>
<keyword evidence="2" id="KW-1017">Isopeptide bond</keyword>
<dbReference type="RefSeq" id="XP_029323318.1">
    <property type="nucleotide sequence ID" value="XM_029467458.1"/>
</dbReference>
<dbReference type="Pfam" id="PF10557">
    <property type="entry name" value="Cullin_Nedd8"/>
    <property type="match status" value="1"/>
</dbReference>
<dbReference type="PANTHER" id="PTHR11932">
    <property type="entry name" value="CULLIN"/>
    <property type="match status" value="1"/>
</dbReference>
<dbReference type="GO" id="GO:0006511">
    <property type="term" value="P:ubiquitin-dependent protein catabolic process"/>
    <property type="evidence" value="ECO:0007669"/>
    <property type="project" value="InterPro"/>
</dbReference>
<dbReference type="STRING" id="4909.A0A2U9R8Y3"/>
<evidence type="ECO:0000313" key="7">
    <source>
        <dbReference type="EMBL" id="AWU77842.1"/>
    </source>
</evidence>
<gene>
    <name evidence="7" type="ORF">C5L36_0D05680</name>
</gene>
<dbReference type="SUPFAM" id="SSF46785">
    <property type="entry name" value="Winged helix' DNA-binding domain"/>
    <property type="match status" value="1"/>
</dbReference>
<evidence type="ECO:0000256" key="4">
    <source>
        <dbReference type="PROSITE-ProRule" id="PRU00330"/>
    </source>
</evidence>
<dbReference type="SUPFAM" id="SSF74788">
    <property type="entry name" value="Cullin repeat-like"/>
    <property type="match status" value="1"/>
</dbReference>
<dbReference type="Gene3D" id="1.20.1310.10">
    <property type="entry name" value="Cullin Repeats"/>
    <property type="match status" value="4"/>
</dbReference>
<name>A0A2U9R8Y3_PICKU</name>
<dbReference type="OrthoDB" id="27073at2759"/>
<organism evidence="7 8">
    <name type="scientific">Pichia kudriavzevii</name>
    <name type="common">Yeast</name>
    <name type="synonym">Issatchenkia orientalis</name>
    <dbReference type="NCBI Taxonomy" id="4909"/>
    <lineage>
        <taxon>Eukaryota</taxon>
        <taxon>Fungi</taxon>
        <taxon>Dikarya</taxon>
        <taxon>Ascomycota</taxon>
        <taxon>Saccharomycotina</taxon>
        <taxon>Pichiomycetes</taxon>
        <taxon>Pichiales</taxon>
        <taxon>Pichiaceae</taxon>
        <taxon>Pichia</taxon>
    </lineage>
</organism>
<dbReference type="EMBL" id="CP028776">
    <property type="protein sequence ID" value="AWU77842.1"/>
    <property type="molecule type" value="Genomic_DNA"/>
</dbReference>
<dbReference type="Pfam" id="PF26557">
    <property type="entry name" value="Cullin_AB"/>
    <property type="match status" value="1"/>
</dbReference>
<dbReference type="FunFam" id="1.10.10.10:FF:000014">
    <property type="entry name" value="Cullin 1"/>
    <property type="match status" value="1"/>
</dbReference>
<keyword evidence="8" id="KW-1185">Reference proteome</keyword>
<sequence>MTDTFLETTWASIEPSMNIILGDEKNSSLDAIMYTNTYTNVYNYCTASSKRSHINAQTNSSSVRLVGSELYEKVKEFLKTYLENAKQRDNETFLQYYIRFWQRYLVGSKRLNDVMDYLNRYWVTKERSSGHRDVYDIFSLCLLSWRDYKFYPNLTTLMDQIMEQIKFKRIGVATNVMDLDVAIQSFILLGFDANDLKKQNLSVYINDFEKRFLLETQSFYAEESAQYIQENGAINYIHKASQRIDEELKYLENLNDHTRKPLNTVLNNVLIQAHQERIRNELPSLLDQQRYDDIKKINSLLKRVPLTIPPLLEIFQNYIEEQGKQEIIHFKERSHLEYEKLNEIYQKNLQEFSNDPKARSKLKKPVDSIDANRYVKVLIKVYETYKEVVETSFENNPVFVKALETACQKFINYNIIATPEMRSKSKTAEILAKYCDDFLKNKHDDMSIDEFIVIFKFLEDKESFETWYRRLLSKRLLFTTLTPENEQNEELIVQKLKVVNTVEYTIKITNMFNDIRSSKNLGHAYKDFVTSGDEEIPKKIVTELDPKILDSESWGSLFRNGNESFILPEELIQTEELFTKLYKDKYNGRKLNWLWNRAKVEVKANISKPGRPPYQFIVTLFQYLILSCYQDDDELSVTTLLERTGLSPDVFKANMIPFIKNKLIIQSPPGEKSILSPGTTFRIVTEFTSKKLKINFATVKLADTRSEERETNEEIASHKHELLKAGIVRIMKARKTLKHESLVSEVYQIIDRFKPTVSEIKKAIEVLIEEQYLARDDDRNGYHYLS</sequence>
<dbReference type="InterPro" id="IPR059120">
    <property type="entry name" value="Cullin-like_AB"/>
</dbReference>
<evidence type="ECO:0000256" key="3">
    <source>
        <dbReference type="ARBA" id="ARBA00022843"/>
    </source>
</evidence>
<dbReference type="Proteomes" id="UP000249293">
    <property type="component" value="Chromosome 4"/>
</dbReference>
<dbReference type="InterPro" id="IPR001373">
    <property type="entry name" value="Cullin_N"/>
</dbReference>
<keyword evidence="3" id="KW-0832">Ubl conjugation</keyword>
<dbReference type="AlphaFoldDB" id="A0A2U9R8Y3"/>
<dbReference type="SMART" id="SM00182">
    <property type="entry name" value="CULLIN"/>
    <property type="match status" value="1"/>
</dbReference>
<dbReference type="InterPro" id="IPR019559">
    <property type="entry name" value="Cullin_neddylation_domain"/>
</dbReference>
<reference evidence="7 8" key="1">
    <citation type="submission" date="2018-06" db="EMBL/GenBank/DDBJ databases">
        <title>Population genomics shows no distinction between pathogenic Candida krusei and environmental Pichia kudriavzevii: One species, four names.</title>
        <authorList>
            <person name="Douglass A.P."/>
            <person name="Offei B."/>
            <person name="Braun-Galleani S."/>
            <person name="Coughlan A.Y."/>
            <person name="Martos A."/>
            <person name="Ortiz-Merino R.A."/>
            <person name="Byrne K.P."/>
            <person name="Wolfe K.H."/>
        </authorList>
    </citation>
    <scope>NUCLEOTIDE SEQUENCE [LARGE SCALE GENOMIC DNA]</scope>
    <source>
        <strain evidence="7 8">CBS573</strain>
    </source>
</reference>
<evidence type="ECO:0000256" key="2">
    <source>
        <dbReference type="ARBA" id="ARBA00022499"/>
    </source>
</evidence>
<dbReference type="SMART" id="SM00884">
    <property type="entry name" value="Cullin_Nedd8"/>
    <property type="match status" value="1"/>
</dbReference>
<evidence type="ECO:0000259" key="6">
    <source>
        <dbReference type="PROSITE" id="PS50069"/>
    </source>
</evidence>
<dbReference type="Gene3D" id="3.30.230.130">
    <property type="entry name" value="Cullin, Chain C, Domain 2"/>
    <property type="match status" value="1"/>
</dbReference>
<dbReference type="Gene3D" id="1.10.10.10">
    <property type="entry name" value="Winged helix-like DNA-binding domain superfamily/Winged helix DNA-binding domain"/>
    <property type="match status" value="1"/>
</dbReference>
<dbReference type="KEGG" id="pkz:C5L36_0D05680"/>
<dbReference type="PROSITE" id="PS50069">
    <property type="entry name" value="CULLIN_2"/>
    <property type="match status" value="1"/>
</dbReference>
<comment type="similarity">
    <text evidence="1 4 5">Belongs to the cullin family.</text>
</comment>